<evidence type="ECO:0000313" key="2">
    <source>
        <dbReference type="Proteomes" id="UP001314170"/>
    </source>
</evidence>
<name>A0AAV1S946_9ROSI</name>
<sequence length="59" mass="6614">MTTATEKKEHETKNSMIGKSTFFETFQDQITVEPIKETNHKATMCTVGKRGIGSKYSSV</sequence>
<dbReference type="AlphaFoldDB" id="A0AAV1S946"/>
<evidence type="ECO:0000313" key="1">
    <source>
        <dbReference type="EMBL" id="CAK7346947.1"/>
    </source>
</evidence>
<comment type="caution">
    <text evidence="1">The sequence shown here is derived from an EMBL/GenBank/DDBJ whole genome shotgun (WGS) entry which is preliminary data.</text>
</comment>
<accession>A0AAV1S946</accession>
<organism evidence="1 2">
    <name type="scientific">Dovyalis caffra</name>
    <dbReference type="NCBI Taxonomy" id="77055"/>
    <lineage>
        <taxon>Eukaryota</taxon>
        <taxon>Viridiplantae</taxon>
        <taxon>Streptophyta</taxon>
        <taxon>Embryophyta</taxon>
        <taxon>Tracheophyta</taxon>
        <taxon>Spermatophyta</taxon>
        <taxon>Magnoliopsida</taxon>
        <taxon>eudicotyledons</taxon>
        <taxon>Gunneridae</taxon>
        <taxon>Pentapetalae</taxon>
        <taxon>rosids</taxon>
        <taxon>fabids</taxon>
        <taxon>Malpighiales</taxon>
        <taxon>Salicaceae</taxon>
        <taxon>Flacourtieae</taxon>
        <taxon>Dovyalis</taxon>
    </lineage>
</organism>
<gene>
    <name evidence="1" type="ORF">DCAF_LOCUS19626</name>
</gene>
<protein>
    <submittedName>
        <fullName evidence="1">Uncharacterized protein</fullName>
    </submittedName>
</protein>
<dbReference type="EMBL" id="CAWUPB010001173">
    <property type="protein sequence ID" value="CAK7346947.1"/>
    <property type="molecule type" value="Genomic_DNA"/>
</dbReference>
<keyword evidence="2" id="KW-1185">Reference proteome</keyword>
<reference evidence="1 2" key="1">
    <citation type="submission" date="2024-01" db="EMBL/GenBank/DDBJ databases">
        <authorList>
            <person name="Waweru B."/>
        </authorList>
    </citation>
    <scope>NUCLEOTIDE SEQUENCE [LARGE SCALE GENOMIC DNA]</scope>
</reference>
<dbReference type="Proteomes" id="UP001314170">
    <property type="component" value="Unassembled WGS sequence"/>
</dbReference>
<proteinExistence type="predicted"/>